<protein>
    <submittedName>
        <fullName evidence="1">Uncharacterized protein</fullName>
    </submittedName>
</protein>
<organism evidence="1">
    <name type="scientific">Aphanomyces astaci</name>
    <name type="common">Crayfish plague agent</name>
    <dbReference type="NCBI Taxonomy" id="112090"/>
    <lineage>
        <taxon>Eukaryota</taxon>
        <taxon>Sar</taxon>
        <taxon>Stramenopiles</taxon>
        <taxon>Oomycota</taxon>
        <taxon>Saprolegniomycetes</taxon>
        <taxon>Saprolegniales</taxon>
        <taxon>Verrucalvaceae</taxon>
        <taxon>Aphanomyces</taxon>
    </lineage>
</organism>
<dbReference type="GeneID" id="20803881"/>
<proteinExistence type="predicted"/>
<evidence type="ECO:0000313" key="1">
    <source>
        <dbReference type="EMBL" id="ETV86821.1"/>
    </source>
</evidence>
<dbReference type="RefSeq" id="XP_009823620.1">
    <property type="nucleotide sequence ID" value="XM_009825318.1"/>
</dbReference>
<accession>W4H5E6</accession>
<sequence length="161" mass="17540">MSIIHRYRKECSFVRMVTSLRSHHSAFCAKRHPAVGPARRAPAQRAGQSVKMGAYDGGNHARLGGSSMGVEAERPRPTLSLKNHGALVVGVPAEDTLLLYCNDLRLADDRSTKRLWEGGSTDGSSPTVSNLSWMVWADTFTGGSGYAFQLLFEGAREGQYL</sequence>
<reference evidence="1" key="1">
    <citation type="submission" date="2013-12" db="EMBL/GenBank/DDBJ databases">
        <title>The Genome Sequence of Aphanomyces astaci APO3.</title>
        <authorList>
            <consortium name="The Broad Institute Genomics Platform"/>
            <person name="Russ C."/>
            <person name="Tyler B."/>
            <person name="van West P."/>
            <person name="Dieguez-Uribeondo J."/>
            <person name="Young S.K."/>
            <person name="Zeng Q."/>
            <person name="Gargeya S."/>
            <person name="Fitzgerald M."/>
            <person name="Abouelleil A."/>
            <person name="Alvarado L."/>
            <person name="Chapman S.B."/>
            <person name="Gainer-Dewar J."/>
            <person name="Goldberg J."/>
            <person name="Griggs A."/>
            <person name="Gujja S."/>
            <person name="Hansen M."/>
            <person name="Howarth C."/>
            <person name="Imamovic A."/>
            <person name="Ireland A."/>
            <person name="Larimer J."/>
            <person name="McCowan C."/>
            <person name="Murphy C."/>
            <person name="Pearson M."/>
            <person name="Poon T.W."/>
            <person name="Priest M."/>
            <person name="Roberts A."/>
            <person name="Saif S."/>
            <person name="Shea T."/>
            <person name="Sykes S."/>
            <person name="Wortman J."/>
            <person name="Nusbaum C."/>
            <person name="Birren B."/>
        </authorList>
    </citation>
    <scope>NUCLEOTIDE SEQUENCE [LARGE SCALE GENOMIC DNA]</scope>
    <source>
        <strain evidence="1">APO3</strain>
    </source>
</reference>
<dbReference type="VEuPathDB" id="FungiDB:H257_01885"/>
<name>W4H5E6_APHAT</name>
<gene>
    <name evidence="1" type="ORF">H257_01885</name>
</gene>
<dbReference type="AlphaFoldDB" id="W4H5E6"/>
<dbReference type="EMBL" id="KI913116">
    <property type="protein sequence ID" value="ETV86821.1"/>
    <property type="molecule type" value="Genomic_DNA"/>
</dbReference>